<feature type="domain" description="ABC transporter" evidence="6">
    <location>
        <begin position="10"/>
        <end position="235"/>
    </location>
</feature>
<dbReference type="PROSITE" id="PS50893">
    <property type="entry name" value="ABC_TRANSPORTER_2"/>
    <property type="match status" value="1"/>
</dbReference>
<protein>
    <submittedName>
        <fullName evidence="7">ABC transporter related</fullName>
    </submittedName>
</protein>
<dbReference type="KEGG" id="ote:Oter_3573"/>
<dbReference type="PANTHER" id="PTHR42711">
    <property type="entry name" value="ABC TRANSPORTER ATP-BINDING PROTEIN"/>
    <property type="match status" value="1"/>
</dbReference>
<dbReference type="PROSITE" id="PS00211">
    <property type="entry name" value="ABC_TRANSPORTER_1"/>
    <property type="match status" value="1"/>
</dbReference>
<dbReference type="AlphaFoldDB" id="B1ZW98"/>
<evidence type="ECO:0000256" key="1">
    <source>
        <dbReference type="ARBA" id="ARBA00005417"/>
    </source>
</evidence>
<evidence type="ECO:0000259" key="6">
    <source>
        <dbReference type="PROSITE" id="PS50893"/>
    </source>
</evidence>
<dbReference type="InterPro" id="IPR027417">
    <property type="entry name" value="P-loop_NTPase"/>
</dbReference>
<dbReference type="SUPFAM" id="SSF52540">
    <property type="entry name" value="P-loop containing nucleoside triphosphate hydrolases"/>
    <property type="match status" value="1"/>
</dbReference>
<reference evidence="7 8" key="1">
    <citation type="journal article" date="2011" name="J. Bacteriol.">
        <title>Genome sequence of the verrucomicrobium Opitutus terrae PB90-1, an abundant inhabitant of rice paddy soil ecosystems.</title>
        <authorList>
            <person name="van Passel M.W."/>
            <person name="Kant R."/>
            <person name="Palva A."/>
            <person name="Copeland A."/>
            <person name="Lucas S."/>
            <person name="Lapidus A."/>
            <person name="Glavina del Rio T."/>
            <person name="Pitluck S."/>
            <person name="Goltsman E."/>
            <person name="Clum A."/>
            <person name="Sun H."/>
            <person name="Schmutz J."/>
            <person name="Larimer F.W."/>
            <person name="Land M.L."/>
            <person name="Hauser L."/>
            <person name="Kyrpides N."/>
            <person name="Mikhailova N."/>
            <person name="Richardson P.P."/>
            <person name="Janssen P.H."/>
            <person name="de Vos W.M."/>
            <person name="Smidt H."/>
        </authorList>
    </citation>
    <scope>NUCLEOTIDE SEQUENCE [LARGE SCALE GENOMIC DNA]</scope>
    <source>
        <strain evidence="8">DSM 11246 / JCM 15787 / PB90-1</strain>
    </source>
</reference>
<dbReference type="OrthoDB" id="9804819at2"/>
<keyword evidence="2" id="KW-0813">Transport</keyword>
<dbReference type="RefSeq" id="WP_012376379.1">
    <property type="nucleotide sequence ID" value="NC_010571.1"/>
</dbReference>
<dbReference type="SMART" id="SM00382">
    <property type="entry name" value="AAA"/>
    <property type="match status" value="1"/>
</dbReference>
<keyword evidence="5" id="KW-0067">ATP-binding</keyword>
<evidence type="ECO:0000256" key="5">
    <source>
        <dbReference type="ARBA" id="ARBA00022840"/>
    </source>
</evidence>
<keyword evidence="4" id="KW-0547">Nucleotide-binding</keyword>
<sequence>MPAARLAADVRIRDLTKHYGRLAALRGISFDVAAGEIFGLLGPNGAGKTTTLECLLGLRRADAGALHVGGIDALAQPEDVRQIVGAQLQAATLQDKITPRQALQLAASFYAEPCPPDELLERFGLHAKAHAAFDTLSGGQKQRVLLALAFVNRPRLVVLDEPTAGLDPQSRRELHAVIRQLRADGCTILLSTHQLDEAGQLCDRIGILHEGRLVADAPPSQLIAGARALPKVVFTTAQPLTATMVSGLHGVASVAAHDGGWCADTRDVSGTITALTRQLERDGNPLIGLQIQRPTLEDVFLELTGRAWMPPANPLEGGVTDERNTP</sequence>
<evidence type="ECO:0000313" key="8">
    <source>
        <dbReference type="Proteomes" id="UP000007013"/>
    </source>
</evidence>
<keyword evidence="3" id="KW-0536">Nodulation</keyword>
<dbReference type="EMBL" id="CP001032">
    <property type="protein sequence ID" value="ACB76850.1"/>
    <property type="molecule type" value="Genomic_DNA"/>
</dbReference>
<dbReference type="PANTHER" id="PTHR42711:SF5">
    <property type="entry name" value="ABC TRANSPORTER ATP-BINDING PROTEIN NATA"/>
    <property type="match status" value="1"/>
</dbReference>
<dbReference type="InterPro" id="IPR003439">
    <property type="entry name" value="ABC_transporter-like_ATP-bd"/>
</dbReference>
<dbReference type="CDD" id="cd03230">
    <property type="entry name" value="ABC_DR_subfamily_A"/>
    <property type="match status" value="1"/>
</dbReference>
<dbReference type="InterPro" id="IPR003593">
    <property type="entry name" value="AAA+_ATPase"/>
</dbReference>
<dbReference type="Pfam" id="PF00005">
    <property type="entry name" value="ABC_tran"/>
    <property type="match status" value="1"/>
</dbReference>
<gene>
    <name evidence="7" type="ordered locus">Oter_3573</name>
</gene>
<dbReference type="InterPro" id="IPR050763">
    <property type="entry name" value="ABC_transporter_ATP-binding"/>
</dbReference>
<evidence type="ECO:0000256" key="2">
    <source>
        <dbReference type="ARBA" id="ARBA00022448"/>
    </source>
</evidence>
<dbReference type="STRING" id="452637.Oter_3573"/>
<evidence type="ECO:0000313" key="7">
    <source>
        <dbReference type="EMBL" id="ACB76850.1"/>
    </source>
</evidence>
<dbReference type="InterPro" id="IPR017871">
    <property type="entry name" value="ABC_transporter-like_CS"/>
</dbReference>
<evidence type="ECO:0000256" key="4">
    <source>
        <dbReference type="ARBA" id="ARBA00022741"/>
    </source>
</evidence>
<evidence type="ECO:0000256" key="3">
    <source>
        <dbReference type="ARBA" id="ARBA00022458"/>
    </source>
</evidence>
<organism evidence="7 8">
    <name type="scientific">Opitutus terrae (strain DSM 11246 / JCM 15787 / PB90-1)</name>
    <dbReference type="NCBI Taxonomy" id="452637"/>
    <lineage>
        <taxon>Bacteria</taxon>
        <taxon>Pseudomonadati</taxon>
        <taxon>Verrucomicrobiota</taxon>
        <taxon>Opitutia</taxon>
        <taxon>Opitutales</taxon>
        <taxon>Opitutaceae</taxon>
        <taxon>Opitutus</taxon>
    </lineage>
</organism>
<dbReference type="Proteomes" id="UP000007013">
    <property type="component" value="Chromosome"/>
</dbReference>
<dbReference type="HOGENOM" id="CLU_000604_1_2_0"/>
<comment type="similarity">
    <text evidence="1">Belongs to the ABC transporter superfamily.</text>
</comment>
<dbReference type="Gene3D" id="3.40.50.300">
    <property type="entry name" value="P-loop containing nucleotide triphosphate hydrolases"/>
    <property type="match status" value="1"/>
</dbReference>
<proteinExistence type="inferred from homology"/>
<dbReference type="GO" id="GO:0005524">
    <property type="term" value="F:ATP binding"/>
    <property type="evidence" value="ECO:0007669"/>
    <property type="project" value="UniProtKB-KW"/>
</dbReference>
<keyword evidence="8" id="KW-1185">Reference proteome</keyword>
<dbReference type="GO" id="GO:0016887">
    <property type="term" value="F:ATP hydrolysis activity"/>
    <property type="evidence" value="ECO:0007669"/>
    <property type="project" value="InterPro"/>
</dbReference>
<accession>B1ZW98</accession>
<name>B1ZW98_OPITP</name>
<dbReference type="eggNOG" id="COG1131">
    <property type="taxonomic scope" value="Bacteria"/>
</dbReference>